<dbReference type="InterPro" id="IPR042095">
    <property type="entry name" value="SUMF_sf"/>
</dbReference>
<dbReference type="PANTHER" id="PTHR23150">
    <property type="entry name" value="SULFATASE MODIFYING FACTOR 1, 2"/>
    <property type="match status" value="1"/>
</dbReference>
<dbReference type="Pfam" id="PF03781">
    <property type="entry name" value="FGE-sulfatase"/>
    <property type="match status" value="1"/>
</dbReference>
<reference evidence="2 3" key="1">
    <citation type="submission" date="2022-10" db="EMBL/GenBank/DDBJ databases">
        <title>Paucibacter sp. hw1 Genome sequencing.</title>
        <authorList>
            <person name="Park S."/>
        </authorList>
    </citation>
    <scope>NUCLEOTIDE SEQUENCE [LARGE SCALE GENOMIC DNA]</scope>
    <source>
        <strain evidence="3">hw1</strain>
    </source>
</reference>
<gene>
    <name evidence="2" type="ORF">PRZ03_00450</name>
</gene>
<dbReference type="InterPro" id="IPR016187">
    <property type="entry name" value="CTDL_fold"/>
</dbReference>
<proteinExistence type="predicted"/>
<keyword evidence="3" id="KW-1185">Reference proteome</keyword>
<dbReference type="RefSeq" id="WP_273598513.1">
    <property type="nucleotide sequence ID" value="NZ_JAQQXT010000001.1"/>
</dbReference>
<organism evidence="2 3">
    <name type="scientific">Roseateles albus</name>
    <dbReference type="NCBI Taxonomy" id="2987525"/>
    <lineage>
        <taxon>Bacteria</taxon>
        <taxon>Pseudomonadati</taxon>
        <taxon>Pseudomonadota</taxon>
        <taxon>Betaproteobacteria</taxon>
        <taxon>Burkholderiales</taxon>
        <taxon>Sphaerotilaceae</taxon>
        <taxon>Roseateles</taxon>
    </lineage>
</organism>
<dbReference type="InterPro" id="IPR005532">
    <property type="entry name" value="SUMF_dom"/>
</dbReference>
<accession>A0ABT5K8C7</accession>
<dbReference type="PANTHER" id="PTHR23150:SF19">
    <property type="entry name" value="FORMYLGLYCINE-GENERATING ENZYME"/>
    <property type="match status" value="1"/>
</dbReference>
<evidence type="ECO:0000259" key="1">
    <source>
        <dbReference type="Pfam" id="PF03781"/>
    </source>
</evidence>
<dbReference type="EMBL" id="JAQQXT010000001">
    <property type="protein sequence ID" value="MDC8770020.1"/>
    <property type="molecule type" value="Genomic_DNA"/>
</dbReference>
<protein>
    <submittedName>
        <fullName evidence="2">SUMF1/EgtB/PvdO family nonheme iron enzyme</fullName>
    </submittedName>
</protein>
<feature type="domain" description="Sulfatase-modifying factor enzyme-like" evidence="1">
    <location>
        <begin position="494"/>
        <end position="735"/>
    </location>
</feature>
<comment type="caution">
    <text evidence="2">The sequence shown here is derived from an EMBL/GenBank/DDBJ whole genome shotgun (WGS) entry which is preliminary data.</text>
</comment>
<dbReference type="Gene3D" id="3.90.1580.10">
    <property type="entry name" value="paralog of FGE (formylglycine-generating enzyme)"/>
    <property type="match status" value="1"/>
</dbReference>
<sequence length="739" mass="83224">MCASTSRPSKRRRGLAGLITIGLLLTMAVQGQAATVEIKPRGSQIAGPAQEDRGEPDWQARMNNWQRDSAGEFELWLQAMRAWRMQQLKAMAYDDAQYRRPELLWTQRNFVQPQAMMEDRYLYDPQARRYTPERYLADLNQRYGGIDSVLLWPVYPNIGIDDRNQWDMLRDLPGGLPALRQLVKDFQSRGVRVLFPLLPWDQGSRDEGRPMPEAIAALMAEIGADGINGDTMEGLPLAYREAVDASGRALLLQPELSFKDEAMLAFNQQSWGYWETPFVPMVSKWKWLEPRHLIHVSDRWATDRHNIMQAAFFNGAGIQSWENIWGWWNPFTPRDAEALRRIASIYRAVPDLLSSLDWVPHLPTQHYGVFASSFAGAGRTLWTLVNRNAFALDEAIIKLAHRPGRRYFDLWRGVELAARVSASEAVLSFEMEPLGYGAVLGLDGGALPAGLAAFLTAQQARASQPLSAYSAEWKPLPQTMLPIAATRSVSQALSGMVEIPAGEFDFRVTGVEIEGENRPGMDVQYPWEALPRRAHLHRMALKRFFIDRHPVTNAQFKSFIDAAGYQPADAHNFLKAWAGPSPKPGDAQRPVTWVSIEDARAYCQWAGKRLPHEWEWQYAAQGSDGRQYPWGNQWLAAAAPTPATERDMPPPAPVGTHPLGASPFGVEDMVGLVWQWTDEFADEHTRAAVLRGGSYYRPRGSHWYFPSALKLNEHGKYLLMAPSKDRAGTIGFRCVMDGG</sequence>
<dbReference type="InterPro" id="IPR051043">
    <property type="entry name" value="Sulfatase_Mod_Factor_Kinase"/>
</dbReference>
<evidence type="ECO:0000313" key="3">
    <source>
        <dbReference type="Proteomes" id="UP001221189"/>
    </source>
</evidence>
<name>A0ABT5K8C7_9BURK</name>
<evidence type="ECO:0000313" key="2">
    <source>
        <dbReference type="EMBL" id="MDC8770020.1"/>
    </source>
</evidence>
<dbReference type="Proteomes" id="UP001221189">
    <property type="component" value="Unassembled WGS sequence"/>
</dbReference>
<dbReference type="SUPFAM" id="SSF56436">
    <property type="entry name" value="C-type lectin-like"/>
    <property type="match status" value="1"/>
</dbReference>